<protein>
    <recommendedName>
        <fullName evidence="5">Late competence protein ComGG</fullName>
    </recommendedName>
</protein>
<organism evidence="3 4">
    <name type="scientific">Candidatus Enterococcus lowellii</name>
    <dbReference type="NCBI Taxonomy" id="2230877"/>
    <lineage>
        <taxon>Bacteria</taxon>
        <taxon>Bacillati</taxon>
        <taxon>Bacillota</taxon>
        <taxon>Bacilli</taxon>
        <taxon>Lactobacillales</taxon>
        <taxon>Enterococcaceae</taxon>
        <taxon>Enterococcus</taxon>
    </lineage>
</organism>
<accession>A0ABZ2SK24</accession>
<feature type="region of interest" description="Disordered" evidence="1">
    <location>
        <begin position="107"/>
        <end position="139"/>
    </location>
</feature>
<evidence type="ECO:0000313" key="3">
    <source>
        <dbReference type="EMBL" id="WYJ76208.1"/>
    </source>
</evidence>
<proteinExistence type="predicted"/>
<evidence type="ECO:0000256" key="1">
    <source>
        <dbReference type="SAM" id="MobiDB-lite"/>
    </source>
</evidence>
<dbReference type="Proteomes" id="UP000664701">
    <property type="component" value="Chromosome"/>
</dbReference>
<name>A0ABZ2SK24_9ENTE</name>
<sequence>MVNGRFKHQGGILITAIFTIGLLSALLMFLIGNYRNALEFSTRTRRYYEMRIMTELFLQDYSQVPAEKNMKGEVYYNTGKISYSVQENRLIVTAYAGKYQQTYQEVLKESDTENVGNNTEPERKEEENANKEITDESLE</sequence>
<gene>
    <name evidence="3" type="ORF">DOK78_000834</name>
</gene>
<keyword evidence="2" id="KW-0812">Transmembrane</keyword>
<evidence type="ECO:0000256" key="2">
    <source>
        <dbReference type="SAM" id="Phobius"/>
    </source>
</evidence>
<dbReference type="NCBIfam" id="NF041014">
    <property type="entry name" value="pilin_ComGG_2"/>
    <property type="match status" value="1"/>
</dbReference>
<dbReference type="InterPro" id="IPR047665">
    <property type="entry name" value="ComGG_streptococcus-type"/>
</dbReference>
<evidence type="ECO:0000313" key="4">
    <source>
        <dbReference type="Proteomes" id="UP000664701"/>
    </source>
</evidence>
<feature type="transmembrane region" description="Helical" evidence="2">
    <location>
        <begin position="12"/>
        <end position="34"/>
    </location>
</feature>
<keyword evidence="2" id="KW-0472">Membrane</keyword>
<evidence type="ECO:0008006" key="5">
    <source>
        <dbReference type="Google" id="ProtNLM"/>
    </source>
</evidence>
<keyword evidence="4" id="KW-1185">Reference proteome</keyword>
<feature type="compositionally biased region" description="Basic and acidic residues" evidence="1">
    <location>
        <begin position="120"/>
        <end position="139"/>
    </location>
</feature>
<dbReference type="RefSeq" id="WP_207942523.1">
    <property type="nucleotide sequence ID" value="NZ_CP147251.1"/>
</dbReference>
<keyword evidence="2" id="KW-1133">Transmembrane helix</keyword>
<reference evidence="3 4" key="2">
    <citation type="submission" date="2024-03" db="EMBL/GenBank/DDBJ databases">
        <title>The Genome Sequence of Enterococcus sp. DIV2402.</title>
        <authorList>
            <consortium name="The Broad Institute Genomics Platform"/>
            <consortium name="The Broad Institute Microbial Omics Core"/>
            <consortium name="The Broad Institute Genomic Center for Infectious Diseases"/>
            <person name="Earl A."/>
            <person name="Manson A."/>
            <person name="Gilmore M."/>
            <person name="Schwartman J."/>
            <person name="Shea T."/>
            <person name="Abouelleil A."/>
            <person name="Cao P."/>
            <person name="Chapman S."/>
            <person name="Cusick C."/>
            <person name="Young S."/>
            <person name="Neafsey D."/>
            <person name="Nusbaum C."/>
            <person name="Birren B."/>
        </authorList>
    </citation>
    <scope>NUCLEOTIDE SEQUENCE [LARGE SCALE GENOMIC DNA]</scope>
    <source>
        <strain evidence="3 4">DIV2402</strain>
    </source>
</reference>
<dbReference type="EMBL" id="CP147251">
    <property type="protein sequence ID" value="WYJ76208.1"/>
    <property type="molecule type" value="Genomic_DNA"/>
</dbReference>
<reference evidence="3 4" key="1">
    <citation type="submission" date="2021-03" db="EMBL/GenBank/DDBJ databases">
        <authorList>
            <person name="Gilmore M.S."/>
            <person name="Schwartzman J."/>
            <person name="Van Tyne D."/>
            <person name="Martin M."/>
            <person name="Earl A.M."/>
            <person name="Manson A.L."/>
            <person name="Straub T."/>
            <person name="Salamzade R."/>
            <person name="Saavedra J."/>
            <person name="Lebreton F."/>
            <person name="Prichula J."/>
            <person name="Schaufler K."/>
            <person name="Gaca A."/>
            <person name="Sgardioli B."/>
            <person name="Wagenaar J."/>
            <person name="Strong T."/>
        </authorList>
    </citation>
    <scope>NUCLEOTIDE SEQUENCE [LARGE SCALE GENOMIC DNA]</scope>
    <source>
        <strain evidence="3 4">DIV2402</strain>
    </source>
</reference>